<dbReference type="SUPFAM" id="SSF50249">
    <property type="entry name" value="Nucleic acid-binding proteins"/>
    <property type="match status" value="1"/>
</dbReference>
<evidence type="ECO:0000256" key="2">
    <source>
        <dbReference type="ARBA" id="ARBA00022540"/>
    </source>
</evidence>
<comment type="similarity">
    <text evidence="1 4">Belongs to the IF-1 family.</text>
</comment>
<evidence type="ECO:0000259" key="7">
    <source>
        <dbReference type="PROSITE" id="PS50832"/>
    </source>
</evidence>
<keyword evidence="2 4" id="KW-0396">Initiation factor</keyword>
<accession>A0ABW0KRQ9</accession>
<dbReference type="PANTHER" id="PTHR33370:SF1">
    <property type="entry name" value="TRANSLATION INITIATION FACTOR IF-1, CHLOROPLASTIC"/>
    <property type="match status" value="1"/>
</dbReference>
<dbReference type="Proteomes" id="UP001596052">
    <property type="component" value="Unassembled WGS sequence"/>
</dbReference>
<dbReference type="InterPro" id="IPR012340">
    <property type="entry name" value="NA-bd_OB-fold"/>
</dbReference>
<evidence type="ECO:0000256" key="1">
    <source>
        <dbReference type="ARBA" id="ARBA00010939"/>
    </source>
</evidence>
<feature type="domain" description="S1-like" evidence="7">
    <location>
        <begin position="48"/>
        <end position="123"/>
    </location>
</feature>
<feature type="compositionally biased region" description="Low complexity" evidence="6">
    <location>
        <begin position="1"/>
        <end position="19"/>
    </location>
</feature>
<dbReference type="Gene3D" id="2.40.50.140">
    <property type="entry name" value="Nucleic acid-binding proteins"/>
    <property type="match status" value="1"/>
</dbReference>
<dbReference type="NCBIfam" id="TIGR00008">
    <property type="entry name" value="infA"/>
    <property type="match status" value="1"/>
</dbReference>
<dbReference type="CDD" id="cd04451">
    <property type="entry name" value="S1_IF1"/>
    <property type="match status" value="1"/>
</dbReference>
<evidence type="ECO:0000313" key="8">
    <source>
        <dbReference type="EMBL" id="MFC5455432.1"/>
    </source>
</evidence>
<comment type="caution">
    <text evidence="8">The sequence shown here is derived from an EMBL/GenBank/DDBJ whole genome shotgun (WGS) entry which is preliminary data.</text>
</comment>
<dbReference type="Pfam" id="PF01176">
    <property type="entry name" value="eIF-1a"/>
    <property type="match status" value="1"/>
</dbReference>
<feature type="compositionally biased region" description="Basic and acidic residues" evidence="6">
    <location>
        <begin position="45"/>
        <end position="54"/>
    </location>
</feature>
<keyword evidence="4" id="KW-0694">RNA-binding</keyword>
<dbReference type="HAMAP" id="MF_00075">
    <property type="entry name" value="IF_1"/>
    <property type="match status" value="1"/>
</dbReference>
<proteinExistence type="inferred from homology"/>
<name>A0ABW0KRQ9_9BACT</name>
<evidence type="ECO:0000256" key="6">
    <source>
        <dbReference type="SAM" id="MobiDB-lite"/>
    </source>
</evidence>
<dbReference type="PANTHER" id="PTHR33370">
    <property type="entry name" value="TRANSLATION INITIATION FACTOR IF-1, CHLOROPLASTIC"/>
    <property type="match status" value="1"/>
</dbReference>
<evidence type="ECO:0000256" key="4">
    <source>
        <dbReference type="HAMAP-Rule" id="MF_00075"/>
    </source>
</evidence>
<dbReference type="EMBL" id="JBHSMQ010000003">
    <property type="protein sequence ID" value="MFC5455432.1"/>
    <property type="molecule type" value="Genomic_DNA"/>
</dbReference>
<keyword evidence="4" id="KW-0963">Cytoplasm</keyword>
<keyword evidence="9" id="KW-1185">Reference proteome</keyword>
<evidence type="ECO:0000256" key="5">
    <source>
        <dbReference type="NCBIfam" id="TIGR00008"/>
    </source>
</evidence>
<comment type="subunit">
    <text evidence="4">Component of the 30S ribosomal translation pre-initiation complex which assembles on the 30S ribosome in the order IF-2 and IF-3, IF-1 and N-formylmethionyl-tRNA(fMet); mRNA recruitment can occur at any time during PIC assembly.</text>
</comment>
<dbReference type="GO" id="GO:0003743">
    <property type="term" value="F:translation initiation factor activity"/>
    <property type="evidence" value="ECO:0007669"/>
    <property type="project" value="UniProtKB-KW"/>
</dbReference>
<dbReference type="InterPro" id="IPR004368">
    <property type="entry name" value="TIF_IF1"/>
</dbReference>
<keyword evidence="4" id="KW-0699">rRNA-binding</keyword>
<organism evidence="8 9">
    <name type="scientific">Prosthecobacter fluviatilis</name>
    <dbReference type="NCBI Taxonomy" id="445931"/>
    <lineage>
        <taxon>Bacteria</taxon>
        <taxon>Pseudomonadati</taxon>
        <taxon>Verrucomicrobiota</taxon>
        <taxon>Verrucomicrobiia</taxon>
        <taxon>Verrucomicrobiales</taxon>
        <taxon>Verrucomicrobiaceae</taxon>
        <taxon>Prosthecobacter</taxon>
    </lineage>
</organism>
<feature type="region of interest" description="Disordered" evidence="6">
    <location>
        <begin position="1"/>
        <end position="54"/>
    </location>
</feature>
<dbReference type="RefSeq" id="WP_377166503.1">
    <property type="nucleotide sequence ID" value="NZ_JBHSMQ010000003.1"/>
</dbReference>
<protein>
    <recommendedName>
        <fullName evidence="4 5">Translation initiation factor IF-1</fullName>
    </recommendedName>
</protein>
<comment type="function">
    <text evidence="4">One of the essential components for the initiation of protein synthesis. Stabilizes the binding of IF-2 and IF-3 on the 30S subunit to which N-formylmethionyl-tRNA(fMet) subsequently binds. Helps modulate mRNA selection, yielding the 30S pre-initiation complex (PIC). Upon addition of the 50S ribosomal subunit IF-1, IF-2 and IF-3 are released leaving the mature 70S translation initiation complex.</text>
</comment>
<evidence type="ECO:0000256" key="3">
    <source>
        <dbReference type="ARBA" id="ARBA00022917"/>
    </source>
</evidence>
<dbReference type="PROSITE" id="PS50832">
    <property type="entry name" value="S1_IF1_TYPE"/>
    <property type="match status" value="1"/>
</dbReference>
<comment type="subcellular location">
    <subcellularLocation>
        <location evidence="4">Cytoplasm</location>
    </subcellularLocation>
</comment>
<keyword evidence="3 4" id="KW-0648">Protein biosynthesis</keyword>
<sequence>MSRPPNRGPSRSGPSNRGPSRGGPPNRGPSRGGPPRYAAPPPRPPEPEETGKQKEEAIELEGTIAAVLAGTMFRVKLRNGHEVLAHISGKMRKKFIRLVIGDAVKIEMSPYDMDKARIVYRIG</sequence>
<evidence type="ECO:0000313" key="9">
    <source>
        <dbReference type="Proteomes" id="UP001596052"/>
    </source>
</evidence>
<reference evidence="9" key="1">
    <citation type="journal article" date="2019" name="Int. J. Syst. Evol. Microbiol.">
        <title>The Global Catalogue of Microorganisms (GCM) 10K type strain sequencing project: providing services to taxonomists for standard genome sequencing and annotation.</title>
        <authorList>
            <consortium name="The Broad Institute Genomics Platform"/>
            <consortium name="The Broad Institute Genome Sequencing Center for Infectious Disease"/>
            <person name="Wu L."/>
            <person name="Ma J."/>
        </authorList>
    </citation>
    <scope>NUCLEOTIDE SEQUENCE [LARGE SCALE GENOMIC DNA]</scope>
    <source>
        <strain evidence="9">CGMCC 4.1469</strain>
    </source>
</reference>
<gene>
    <name evidence="4 8" type="primary">infA</name>
    <name evidence="8" type="ORF">ACFQDI_11230</name>
</gene>
<dbReference type="InterPro" id="IPR006196">
    <property type="entry name" value="RNA-binding_domain_S1_IF1"/>
</dbReference>